<organism evidence="3 4">
    <name type="scientific">Streptomyces roseicoloratus</name>
    <dbReference type="NCBI Taxonomy" id="2508722"/>
    <lineage>
        <taxon>Bacteria</taxon>
        <taxon>Bacillati</taxon>
        <taxon>Actinomycetota</taxon>
        <taxon>Actinomycetes</taxon>
        <taxon>Kitasatosporales</taxon>
        <taxon>Streptomycetaceae</taxon>
        <taxon>Streptomyces</taxon>
    </lineage>
</organism>
<dbReference type="Pfam" id="PF02624">
    <property type="entry name" value="YcaO"/>
    <property type="match status" value="1"/>
</dbReference>
<dbReference type="Gene3D" id="3.30.40.250">
    <property type="match status" value="1"/>
</dbReference>
<dbReference type="Gene3D" id="3.90.930.60">
    <property type="match status" value="1"/>
</dbReference>
<feature type="compositionally biased region" description="Low complexity" evidence="1">
    <location>
        <begin position="639"/>
        <end position="656"/>
    </location>
</feature>
<gene>
    <name evidence="3" type="ORF">RGF97_06585</name>
</gene>
<evidence type="ECO:0000313" key="3">
    <source>
        <dbReference type="EMBL" id="WMX44594.1"/>
    </source>
</evidence>
<dbReference type="PROSITE" id="PS51664">
    <property type="entry name" value="YCAO"/>
    <property type="match status" value="1"/>
</dbReference>
<dbReference type="RefSeq" id="WP_309548097.1">
    <property type="nucleotide sequence ID" value="NZ_CP133762.1"/>
</dbReference>
<dbReference type="Gene3D" id="3.30.160.660">
    <property type="match status" value="1"/>
</dbReference>
<dbReference type="InterPro" id="IPR027624">
    <property type="entry name" value="TOMM_cyclo_SagD"/>
</dbReference>
<dbReference type="NCBIfam" id="TIGR03604">
    <property type="entry name" value="TOMM_cyclo_SagD"/>
    <property type="match status" value="1"/>
</dbReference>
<dbReference type="Gene3D" id="3.30.1330.230">
    <property type="match status" value="1"/>
</dbReference>
<reference evidence="3 4" key="1">
    <citation type="submission" date="2023-09" db="EMBL/GenBank/DDBJ databases">
        <title>Complete genome of Streptomyces roseicoloratus T14.</title>
        <authorList>
            <person name="Bashizi T."/>
            <person name="Kim M.-J."/>
            <person name="Lee G."/>
            <person name="Tagele S.B."/>
            <person name="Shin J.-H."/>
        </authorList>
    </citation>
    <scope>NUCLEOTIDE SEQUENCE [LARGE SCALE GENOMIC DNA]</scope>
    <source>
        <strain evidence="3 4">T14</strain>
    </source>
</reference>
<dbReference type="Gene3D" id="3.40.50.720">
    <property type="entry name" value="NAD(P)-binding Rossmann-like Domain"/>
    <property type="match status" value="1"/>
</dbReference>
<proteinExistence type="predicted"/>
<evidence type="ECO:0000256" key="1">
    <source>
        <dbReference type="SAM" id="MobiDB-lite"/>
    </source>
</evidence>
<dbReference type="EMBL" id="CP133762">
    <property type="protein sequence ID" value="WMX44594.1"/>
    <property type="molecule type" value="Genomic_DNA"/>
</dbReference>
<evidence type="ECO:0000313" key="4">
    <source>
        <dbReference type="Proteomes" id="UP001250858"/>
    </source>
</evidence>
<name>A0ABY9RTN3_9ACTN</name>
<feature type="region of interest" description="Disordered" evidence="1">
    <location>
        <begin position="639"/>
        <end position="666"/>
    </location>
</feature>
<protein>
    <submittedName>
        <fullName evidence="3">TOMM leader peptide-binding protein</fullName>
    </submittedName>
</protein>
<sequence length="753" mass="80474">MTEAQSPARGPFVALKRHVRAVSVPGEAVFVWSDQDLTAVRGAGAETLLGLLDGSRTLPELLHDAAEAMPAEVACRVVRRLAEANLVGYRHDGPCPADPAGCSAERSAAEAYWDRAGLDGAVADGAVRGRAVAVIGVGAVDREAARAACRASGVRPVGEDDGADFALVLCEDYLMPGVREVAERLRAAGRPWLPASPFAAEPWTGPVFDPDGDGACWTCLAHRLREHRRGELSVRRALGLDRPGARPASSLPAVRAVGLHSAVLEASKWLAGLRTPEQRAVCVLDGLTLRIAQHPVSRRPQCPSCGDPTLVAERTRRPVVPVSRPKAEGSGSNDRALSAEQMLERHGHLIGPVTGIVTEVRPMAGLPEGLHAYDSGHNLALRGHSPETVRRVLRARSSGKGATAAEARASALCEAVERYCGTRQGDEATVTDTMAGLGAGAVHPNAYQLFHERQYADRARWNASHTPFHHVCAPFDPRRPTEWTPVWSLTAGVHRLLPTSTLYFDCAPGGSPDGLWADSNGNAAGSSTEDAVVQGFLELVERDAVALWWYNRLRRPGVDLDAFDAPWLTGLREALGRSGRRVWALDLTSDLGIPVVAAVSRSADAEVPDTVYGFGAHFDPRLALRRALTEMVQMLPPAAAGAAPPAPEQPQLLPDPGQSARTPASWPPYVRNDDLLADVDAVRGLVAAHGMELLVLDQTRPDVGIPVVKVIVPGLRHFYARFAPGRLYDVPVRLGLLNGPTVYEELNSVPLAL</sequence>
<dbReference type="Proteomes" id="UP001250858">
    <property type="component" value="Chromosome"/>
</dbReference>
<accession>A0ABY9RTN3</accession>
<dbReference type="NCBIfam" id="TIGR00702">
    <property type="entry name" value="YcaO-type kinase domain"/>
    <property type="match status" value="1"/>
</dbReference>
<feature type="domain" description="YcaO" evidence="2">
    <location>
        <begin position="399"/>
        <end position="753"/>
    </location>
</feature>
<dbReference type="PANTHER" id="PTHR37809:SF1">
    <property type="entry name" value="RIBOSOMAL PROTEIN S12 METHYLTHIOTRANSFERASE ACCESSORY FACTOR YCAO"/>
    <property type="match status" value="1"/>
</dbReference>
<dbReference type="InterPro" id="IPR003776">
    <property type="entry name" value="YcaO-like_dom"/>
</dbReference>
<dbReference type="NCBIfam" id="TIGR03882">
    <property type="entry name" value="cyclo_dehyd_2"/>
    <property type="match status" value="1"/>
</dbReference>
<dbReference type="PANTHER" id="PTHR37809">
    <property type="entry name" value="RIBOSOMAL PROTEIN S12 METHYLTHIOTRANSFERASE ACCESSORY FACTOR YCAO"/>
    <property type="match status" value="1"/>
</dbReference>
<dbReference type="InterPro" id="IPR022291">
    <property type="entry name" value="Bacteriocin_synth_cyclodeHase"/>
</dbReference>
<keyword evidence="4" id="KW-1185">Reference proteome</keyword>
<evidence type="ECO:0000259" key="2">
    <source>
        <dbReference type="PROSITE" id="PS51664"/>
    </source>
</evidence>